<keyword evidence="1" id="KW-1133">Transmembrane helix</keyword>
<keyword evidence="1" id="KW-0812">Transmembrane</keyword>
<evidence type="ECO:0000313" key="2">
    <source>
        <dbReference type="EMBL" id="MBO1078624.1"/>
    </source>
</evidence>
<dbReference type="Proteomes" id="UP001518989">
    <property type="component" value="Unassembled WGS sequence"/>
</dbReference>
<evidence type="ECO:0008006" key="4">
    <source>
        <dbReference type="Google" id="ProtNLM"/>
    </source>
</evidence>
<evidence type="ECO:0000256" key="1">
    <source>
        <dbReference type="SAM" id="Phobius"/>
    </source>
</evidence>
<reference evidence="2 3" key="1">
    <citation type="submission" date="2020-09" db="EMBL/GenBank/DDBJ databases">
        <title>Roseomonas.</title>
        <authorList>
            <person name="Zhu W."/>
        </authorList>
    </citation>
    <scope>NUCLEOTIDE SEQUENCE [LARGE SCALE GENOMIC DNA]</scope>
    <source>
        <strain evidence="2 3">573</strain>
    </source>
</reference>
<dbReference type="RefSeq" id="WP_207416038.1">
    <property type="nucleotide sequence ID" value="NZ_CP061178.1"/>
</dbReference>
<gene>
    <name evidence="2" type="ORF">IAI61_06245</name>
</gene>
<feature type="transmembrane region" description="Helical" evidence="1">
    <location>
        <begin position="162"/>
        <end position="180"/>
    </location>
</feature>
<proteinExistence type="predicted"/>
<keyword evidence="3" id="KW-1185">Reference proteome</keyword>
<comment type="caution">
    <text evidence="2">The sequence shown here is derived from an EMBL/GenBank/DDBJ whole genome shotgun (WGS) entry which is preliminary data.</text>
</comment>
<feature type="transmembrane region" description="Helical" evidence="1">
    <location>
        <begin position="136"/>
        <end position="156"/>
    </location>
</feature>
<accession>A0ABS3KMC2</accession>
<keyword evidence="1" id="KW-0472">Membrane</keyword>
<feature type="transmembrane region" description="Helical" evidence="1">
    <location>
        <begin position="61"/>
        <end position="77"/>
    </location>
</feature>
<protein>
    <recommendedName>
        <fullName evidence="4">Ketosynthase</fullName>
    </recommendedName>
</protein>
<name>A0ABS3KMC2_9PROT</name>
<dbReference type="EMBL" id="JACTNG010000002">
    <property type="protein sequence ID" value="MBO1078624.1"/>
    <property type="molecule type" value="Genomic_DNA"/>
</dbReference>
<sequence>MTSGGAGLRRLLWLRLAPALPFAGGALACRAAGRPGLAALLGLAALAFALGQRLALRARCGLALALVLVFAACWHWPGAASRLALLLPVLADLAMAAHFGATLRPGREPLIARYDRFDPASDPAESAGYTRGLTRLWALLFLALAPLHAVLLAGLGLPPVPVMAATFALMLGVFLGEHAVRSRRFPRLGGATPARTLRAVVAAHTARHHA</sequence>
<evidence type="ECO:0000313" key="3">
    <source>
        <dbReference type="Proteomes" id="UP001518989"/>
    </source>
</evidence>
<organism evidence="2 3">
    <name type="scientific">Roseomonas haemaphysalidis</name>
    <dbReference type="NCBI Taxonomy" id="2768162"/>
    <lineage>
        <taxon>Bacteria</taxon>
        <taxon>Pseudomonadati</taxon>
        <taxon>Pseudomonadota</taxon>
        <taxon>Alphaproteobacteria</taxon>
        <taxon>Acetobacterales</taxon>
        <taxon>Roseomonadaceae</taxon>
        <taxon>Roseomonas</taxon>
    </lineage>
</organism>